<evidence type="ECO:0000313" key="1">
    <source>
        <dbReference type="EMBL" id="MCD8474183.1"/>
    </source>
</evidence>
<comment type="caution">
    <text evidence="1">The sequence shown here is derived from an EMBL/GenBank/DDBJ whole genome shotgun (WGS) entry which is preliminary data.</text>
</comment>
<evidence type="ECO:0000313" key="2">
    <source>
        <dbReference type="Proteomes" id="UP001430701"/>
    </source>
</evidence>
<sequence length="98" mass="10837">MLDDANSVTHVMTGVRVFATGDLEDENDTSEELEVLYPGGYKISVNGSLFLKIAIKEGAEIEINTIPNDFSIPKGEQTPVQLRISDLEEHLKHKHSLS</sequence>
<dbReference type="RefSeq" id="WP_230428302.1">
    <property type="nucleotide sequence ID" value="NZ_CP087679.1"/>
</dbReference>
<keyword evidence="2" id="KW-1185">Reference proteome</keyword>
<gene>
    <name evidence="1" type="ORF">LPH55_12115</name>
</gene>
<accession>A0ABS8TZB9</accession>
<dbReference type="Proteomes" id="UP001430701">
    <property type="component" value="Unassembled WGS sequence"/>
</dbReference>
<geneLocation type="plasmid" evidence="1">
    <name>pPLS432</name>
</geneLocation>
<protein>
    <submittedName>
        <fullName evidence="1">Uncharacterized protein</fullName>
    </submittedName>
</protein>
<dbReference type="EMBL" id="JAJPPU010000005">
    <property type="protein sequence ID" value="MCD8474183.1"/>
    <property type="molecule type" value="Genomic_DNA"/>
</dbReference>
<name>A0ABS8TZB9_9GAMM</name>
<organism evidence="1 2">
    <name type="scientific">Xylella taiwanensis</name>
    <dbReference type="NCBI Taxonomy" id="1444770"/>
    <lineage>
        <taxon>Bacteria</taxon>
        <taxon>Pseudomonadati</taxon>
        <taxon>Pseudomonadota</taxon>
        <taxon>Gammaproteobacteria</taxon>
        <taxon>Lysobacterales</taxon>
        <taxon>Lysobacteraceae</taxon>
        <taxon>Xylella</taxon>
    </lineage>
</organism>
<proteinExistence type="predicted"/>
<reference evidence="1" key="1">
    <citation type="submission" date="2021-11" db="EMBL/GenBank/DDBJ databases">
        <title>Genome sequence of Xylella taiwanensis PLS432.</title>
        <authorList>
            <person name="Weng L.-W."/>
            <person name="Su C.-C."/>
            <person name="Tsai C.-W."/>
            <person name="Kuo C.-H."/>
        </authorList>
    </citation>
    <scope>NUCLEOTIDE SEQUENCE</scope>
    <source>
        <strain evidence="1">PLS432</strain>
        <plasmid evidence="1">pPLS432</plasmid>
    </source>
</reference>
<keyword evidence="1" id="KW-0614">Plasmid</keyword>